<feature type="transmembrane region" description="Helical" evidence="1">
    <location>
        <begin position="430"/>
        <end position="452"/>
    </location>
</feature>
<keyword evidence="1" id="KW-0472">Membrane</keyword>
<feature type="transmembrane region" description="Helical" evidence="1">
    <location>
        <begin position="385"/>
        <end position="409"/>
    </location>
</feature>
<evidence type="ECO:0000259" key="2">
    <source>
        <dbReference type="PROSITE" id="PS50156"/>
    </source>
</evidence>
<feature type="transmembrane region" description="Helical" evidence="1">
    <location>
        <begin position="890"/>
        <end position="910"/>
    </location>
</feature>
<feature type="transmembrane region" description="Helical" evidence="1">
    <location>
        <begin position="458"/>
        <end position="484"/>
    </location>
</feature>
<feature type="transmembrane region" description="Helical" evidence="1">
    <location>
        <begin position="965"/>
        <end position="987"/>
    </location>
</feature>
<keyword evidence="1" id="KW-0812">Transmembrane</keyword>
<dbReference type="AlphaFoldDB" id="A0A2D0MX61"/>
<dbReference type="Gene3D" id="3.30.70.1320">
    <property type="entry name" value="Multidrug efflux transporter AcrB pore domain like"/>
    <property type="match status" value="1"/>
</dbReference>
<dbReference type="InterPro" id="IPR000731">
    <property type="entry name" value="SSD"/>
</dbReference>
<dbReference type="EMBL" id="PDUD01000077">
    <property type="protein sequence ID" value="PHN00738.1"/>
    <property type="molecule type" value="Genomic_DNA"/>
</dbReference>
<organism evidence="3 4">
    <name type="scientific">Flavilitoribacter nigricans (strain ATCC 23147 / DSM 23189 / NBRC 102662 / NCIMB 1420 / SS-2)</name>
    <name type="common">Lewinella nigricans</name>
    <dbReference type="NCBI Taxonomy" id="1122177"/>
    <lineage>
        <taxon>Bacteria</taxon>
        <taxon>Pseudomonadati</taxon>
        <taxon>Bacteroidota</taxon>
        <taxon>Saprospiria</taxon>
        <taxon>Saprospirales</taxon>
        <taxon>Lewinellaceae</taxon>
        <taxon>Flavilitoribacter</taxon>
    </lineage>
</organism>
<feature type="transmembrane region" description="Helical" evidence="1">
    <location>
        <begin position="359"/>
        <end position="379"/>
    </location>
</feature>
<dbReference type="GO" id="GO:0005886">
    <property type="term" value="C:plasma membrane"/>
    <property type="evidence" value="ECO:0007669"/>
    <property type="project" value="TreeGrafter"/>
</dbReference>
<feature type="transmembrane region" description="Helical" evidence="1">
    <location>
        <begin position="12"/>
        <end position="32"/>
    </location>
</feature>
<feature type="transmembrane region" description="Helical" evidence="1">
    <location>
        <begin position="530"/>
        <end position="552"/>
    </location>
</feature>
<feature type="transmembrane region" description="Helical" evidence="1">
    <location>
        <begin position="916"/>
        <end position="937"/>
    </location>
</feature>
<evidence type="ECO:0000313" key="3">
    <source>
        <dbReference type="EMBL" id="PHN00738.1"/>
    </source>
</evidence>
<proteinExistence type="predicted"/>
<keyword evidence="1" id="KW-1133">Transmembrane helix</keyword>
<gene>
    <name evidence="3" type="ORF">CRP01_40695</name>
</gene>
<reference evidence="3 4" key="1">
    <citation type="submission" date="2017-10" db="EMBL/GenBank/DDBJ databases">
        <title>The draft genome sequence of Lewinella nigricans NBRC 102662.</title>
        <authorList>
            <person name="Wang K."/>
        </authorList>
    </citation>
    <scope>NUCLEOTIDE SEQUENCE [LARGE SCALE GENOMIC DNA]</scope>
    <source>
        <strain evidence="3 4">NBRC 102662</strain>
    </source>
</reference>
<dbReference type="Proteomes" id="UP000223913">
    <property type="component" value="Unassembled WGS sequence"/>
</dbReference>
<evidence type="ECO:0000256" key="1">
    <source>
        <dbReference type="SAM" id="Phobius"/>
    </source>
</evidence>
<feature type="domain" description="SSD" evidence="2">
    <location>
        <begin position="370"/>
        <end position="487"/>
    </location>
</feature>
<dbReference type="OrthoDB" id="9757876at2"/>
<dbReference type="PROSITE" id="PS50156">
    <property type="entry name" value="SSD"/>
    <property type="match status" value="1"/>
</dbReference>
<dbReference type="PANTHER" id="PTHR32063:SF0">
    <property type="entry name" value="SWARMING MOTILITY PROTEIN SWRC"/>
    <property type="match status" value="1"/>
</dbReference>
<dbReference type="GO" id="GO:0042910">
    <property type="term" value="F:xenobiotic transmembrane transporter activity"/>
    <property type="evidence" value="ECO:0007669"/>
    <property type="project" value="TreeGrafter"/>
</dbReference>
<comment type="caution">
    <text evidence="3">The sequence shown here is derived from an EMBL/GenBank/DDBJ whole genome shotgun (WGS) entry which is preliminary data.</text>
</comment>
<dbReference type="Gene3D" id="3.30.2090.10">
    <property type="entry name" value="Multidrug efflux transporter AcrB TolC docking domain, DN and DC subdomains"/>
    <property type="match status" value="2"/>
</dbReference>
<feature type="transmembrane region" description="Helical" evidence="1">
    <location>
        <begin position="993"/>
        <end position="1016"/>
    </location>
</feature>
<dbReference type="RefSeq" id="WP_099155857.1">
    <property type="nucleotide sequence ID" value="NZ_PDUD01000077.1"/>
</dbReference>
<dbReference type="InterPro" id="IPR027463">
    <property type="entry name" value="AcrB_DN_DC_subdom"/>
</dbReference>
<dbReference type="Gene3D" id="3.30.70.1440">
    <property type="entry name" value="Multidrug efflux transporter AcrB pore domain"/>
    <property type="match status" value="1"/>
</dbReference>
<feature type="transmembrane region" description="Helical" evidence="1">
    <location>
        <begin position="333"/>
        <end position="352"/>
    </location>
</feature>
<dbReference type="PANTHER" id="PTHR32063">
    <property type="match status" value="1"/>
</dbReference>
<feature type="transmembrane region" description="Helical" evidence="1">
    <location>
        <begin position="861"/>
        <end position="883"/>
    </location>
</feature>
<dbReference type="InterPro" id="IPR001036">
    <property type="entry name" value="Acrflvin-R"/>
</dbReference>
<dbReference type="PRINTS" id="PR00702">
    <property type="entry name" value="ACRIFLAVINRP"/>
</dbReference>
<dbReference type="SUPFAM" id="SSF82714">
    <property type="entry name" value="Multidrug efflux transporter AcrB TolC docking domain, DN and DC subdomains"/>
    <property type="match status" value="2"/>
</dbReference>
<keyword evidence="4" id="KW-1185">Reference proteome</keyword>
<dbReference type="Gene3D" id="3.30.70.1430">
    <property type="entry name" value="Multidrug efflux transporter AcrB pore domain"/>
    <property type="match status" value="2"/>
</dbReference>
<sequence>MKLAEISIKRPTLIIVLFTVLTLGGLLSYQALNYELLPKFSPPVLSITTIYPGASPSEVENTVTKTVEDAVASMENIKKLEATSFEGVSMVVVTLKTGADVDYALNDAQRKVNAILNQLPDDTDPPSLNKFSLDDLPIMTLSATSEMDSKAFYDLMDKRIAPRLSRIEGVAQVNLIGGQEREIQVNLDAERLQAYGLSILQVQQMIINSNLDFPTGRVETREQNELIRLSGKYRSVDELRNIVVAQQGDVQVRLGDIADVQDSEKDVEKLARFNQEASIVVQIVKQSDANAVAVSEGVQALIGTLETDYAGNGLELAIANDSSTYTLESAEGVIHDLLLAVVLVAVVMLFFLHSIRNSFIVMVSIPASLIATFIGMELLGYTLNLMSLLGLSLVVGILVDDAIVVLENIYRHMEMGKNRVRAAYDGTKEIGFTVTAITLVIIAVFFPVALSTGLVSDILRQFCMTVIIATLLSLLASFTIVPWLSSRFGKLEHITGKSIFGKFILWFERQLTRFTHWITGILEWSLRHRIVTLAAVTVMFISSFYLVVAGYIGADFFPKSDRGQFLVQIELPKDASIEQTNQITRDAEAYLRTKPEITNLITTVGQSSAGGFGATQSPAYASEISVSLVDKEEREDDAYIYAAKVKRELAEQLVNAKVTTVPVSILGTAQNAPLALVITGNELDSTLAFAEKAMAQLEEVPGATEIQLSVEAGNPELQVEIDRDKMAALGLNLQTVGATMQTAFSGNTQGKYRAGEYEYDINIRYDNFNRKNIDDVSDLIFLNGRGEQVQLNQFASIRETSGPSQLERRDKSTAVKIEAQTVGRATGTVAAEWQEHFEQLERLAGVDYIWSGDMENQSEGFGTLGIALLAAIVLVYLIMVALYNSFVYPFVVLFSIPLSFIGALLALGLTNNSLNIFTILGIIMLIGLVCKNAILLVDFTNHRKEEGESTHDALVQANHARLRPILMTTIAMVFGMLPIALASGAGAEWKNGLAWVIIGGLVTSLFLTLIIVPVIYSITDGLIRRFQGGKEDKPIEELMEEEFVPQKVSEDGFTPVHA</sequence>
<dbReference type="SUPFAM" id="SSF82866">
    <property type="entry name" value="Multidrug efflux transporter AcrB transmembrane domain"/>
    <property type="match status" value="2"/>
</dbReference>
<dbReference type="SUPFAM" id="SSF82693">
    <property type="entry name" value="Multidrug efflux transporter AcrB pore domain, PN1, PN2, PC1 and PC2 subdomains"/>
    <property type="match status" value="3"/>
</dbReference>
<dbReference type="Pfam" id="PF00873">
    <property type="entry name" value="ACR_tran"/>
    <property type="match status" value="1"/>
</dbReference>
<protein>
    <submittedName>
        <fullName evidence="3">Acriflavin resistance protein</fullName>
    </submittedName>
</protein>
<evidence type="ECO:0000313" key="4">
    <source>
        <dbReference type="Proteomes" id="UP000223913"/>
    </source>
</evidence>
<dbReference type="Gene3D" id="1.20.1640.10">
    <property type="entry name" value="Multidrug efflux transporter AcrB transmembrane domain"/>
    <property type="match status" value="2"/>
</dbReference>
<accession>A0A2D0MX61</accession>
<name>A0A2D0MX61_FLAN2</name>